<accession>A0A7V3ZVE3</accession>
<dbReference type="AlphaFoldDB" id="A0A7V3ZVE3"/>
<evidence type="ECO:0000259" key="1">
    <source>
        <dbReference type="Pfam" id="PF01996"/>
    </source>
</evidence>
<feature type="domain" description="Coenzyme F420:L-glutamate ligase-like" evidence="1">
    <location>
        <begin position="20"/>
        <end position="172"/>
    </location>
</feature>
<comment type="caution">
    <text evidence="2">The sequence shown here is derived from an EMBL/GenBank/DDBJ whole genome shotgun (WGS) entry which is preliminary data.</text>
</comment>
<evidence type="ECO:0000313" key="2">
    <source>
        <dbReference type="EMBL" id="HGK63922.1"/>
    </source>
</evidence>
<dbReference type="Pfam" id="PF01996">
    <property type="entry name" value="F420_ligase"/>
    <property type="match status" value="1"/>
</dbReference>
<dbReference type="InterPro" id="IPR002847">
    <property type="entry name" value="F420-0_gamma-glut_ligase-dom"/>
</dbReference>
<proteinExistence type="predicted"/>
<dbReference type="PANTHER" id="PTHR47917">
    <property type="match status" value="1"/>
</dbReference>
<name>A0A7V3ZVE3_UNCW3</name>
<dbReference type="PANTHER" id="PTHR47917:SF1">
    <property type="entry name" value="COENZYME F420:L-GLUTAMATE LIGASE"/>
    <property type="match status" value="1"/>
</dbReference>
<protein>
    <recommendedName>
        <fullName evidence="1">Coenzyme F420:L-glutamate ligase-like domain-containing protein</fullName>
    </recommendedName>
</protein>
<sequence>MKNKKSIIEIENKKYLRIPIKTKLIKKGDNLITIIKEATHEVLKENDIITISESAVASAQGRAIPIKDIKVSFLAKILWRFVRKVPYGTGLRNPYSMECAIKECGKIRIFIAAIFSGITKLLGRRGDFYRIAGKQAAMIDAPYTSGIKEYYECVIMGPKEPDKVAKKISKHFSLPVAIVDVNDIGGSWVVGASNNVNKKLIEQILKDNPGGQGDEMTPIVIIREIP</sequence>
<dbReference type="GO" id="GO:0052618">
    <property type="term" value="F:coenzyme F420-0:L-glutamate ligase activity"/>
    <property type="evidence" value="ECO:0007669"/>
    <property type="project" value="TreeGrafter"/>
</dbReference>
<dbReference type="Gene3D" id="3.30.1330.100">
    <property type="entry name" value="CofE-like"/>
    <property type="match status" value="1"/>
</dbReference>
<gene>
    <name evidence="2" type="ORF">ENU74_04965</name>
</gene>
<organism evidence="2">
    <name type="scientific">candidate division WOR-3 bacterium</name>
    <dbReference type="NCBI Taxonomy" id="2052148"/>
    <lineage>
        <taxon>Bacteria</taxon>
        <taxon>Bacteria division WOR-3</taxon>
    </lineage>
</organism>
<dbReference type="SUPFAM" id="SSF144010">
    <property type="entry name" value="CofE-like"/>
    <property type="match status" value="1"/>
</dbReference>
<reference evidence="2" key="1">
    <citation type="journal article" date="2020" name="mSystems">
        <title>Genome- and Community-Level Interaction Insights into Carbon Utilization and Element Cycling Functions of Hydrothermarchaeota in Hydrothermal Sediment.</title>
        <authorList>
            <person name="Zhou Z."/>
            <person name="Liu Y."/>
            <person name="Xu W."/>
            <person name="Pan J."/>
            <person name="Luo Z.H."/>
            <person name="Li M."/>
        </authorList>
    </citation>
    <scope>NUCLEOTIDE SEQUENCE [LARGE SCALE GENOMIC DNA]</scope>
    <source>
        <strain evidence="2">SpSt-697</strain>
    </source>
</reference>
<dbReference type="EMBL" id="DTDR01000121">
    <property type="protein sequence ID" value="HGK63922.1"/>
    <property type="molecule type" value="Genomic_DNA"/>
</dbReference>